<keyword evidence="2" id="KW-0614">Plasmid</keyword>
<evidence type="ECO:0000313" key="1">
    <source>
        <dbReference type="EMBL" id="BDD10858.1"/>
    </source>
</evidence>
<dbReference type="Proteomes" id="UP001348817">
    <property type="component" value="Plasmid pFA1"/>
</dbReference>
<keyword evidence="3" id="KW-1185">Reference proteome</keyword>
<dbReference type="RefSeq" id="WP_338392386.1">
    <property type="nucleotide sequence ID" value="NZ_AP025314.1"/>
</dbReference>
<geneLocation type="plasmid" evidence="2 3">
    <name>pFA1</name>
</geneLocation>
<name>A0AAU9CKX9_9BACT</name>
<gene>
    <name evidence="1" type="ORF">FUAX_32900</name>
    <name evidence="2" type="ORF">FUAX_40740</name>
</gene>
<evidence type="ECO:0000313" key="3">
    <source>
        <dbReference type="Proteomes" id="UP001348817"/>
    </source>
</evidence>
<dbReference type="EMBL" id="AP025315">
    <property type="protein sequence ID" value="BDD11642.1"/>
    <property type="molecule type" value="Genomic_DNA"/>
</dbReference>
<dbReference type="Proteomes" id="UP001348817">
    <property type="component" value="Chromosome"/>
</dbReference>
<dbReference type="KEGG" id="fax:FUAX_32900"/>
<dbReference type="AlphaFoldDB" id="A0AAU9CKX9"/>
<evidence type="ECO:0000313" key="2">
    <source>
        <dbReference type="EMBL" id="BDD11642.1"/>
    </source>
</evidence>
<protein>
    <submittedName>
        <fullName evidence="1">Uncharacterized protein</fullName>
    </submittedName>
</protein>
<sequence length="151" mass="17065">MRFTEGIEMKEAEPLDKNRDSVATFDDLLTLEYACLGIEVKVKDQAYKKYVWFRGAQDQAENWKVASGEEEFHYPIEFIATNLNANILAETDFEVLGTSESDNVTDVRVYLDDALKTSFPFDVAKGKVVRVGVTTTEPDGISLVNLKCKRK</sequence>
<dbReference type="KEGG" id="fax:FUAX_40740"/>
<accession>A0AAU9CKX9</accession>
<proteinExistence type="predicted"/>
<reference evidence="1 3" key="1">
    <citation type="submission" date="2021-12" db="EMBL/GenBank/DDBJ databases">
        <title>Genome sequencing of bacteria with rrn-lacking chromosome and rrn-plasmid.</title>
        <authorList>
            <person name="Anda M."/>
            <person name="Iwasaki W."/>
        </authorList>
    </citation>
    <scope>NUCLEOTIDE SEQUENCE [LARGE SCALE GENOMIC DNA]</scope>
    <source>
        <strain evidence="1 3">DSM 100852</strain>
        <plasmid evidence="2 3">pFA1</plasmid>
    </source>
</reference>
<dbReference type="EMBL" id="AP025314">
    <property type="protein sequence ID" value="BDD10858.1"/>
    <property type="molecule type" value="Genomic_DNA"/>
</dbReference>
<organism evidence="1 3">
    <name type="scientific">Fulvitalea axinellae</name>
    <dbReference type="NCBI Taxonomy" id="1182444"/>
    <lineage>
        <taxon>Bacteria</taxon>
        <taxon>Pseudomonadati</taxon>
        <taxon>Bacteroidota</taxon>
        <taxon>Cytophagia</taxon>
        <taxon>Cytophagales</taxon>
        <taxon>Persicobacteraceae</taxon>
        <taxon>Fulvitalea</taxon>
    </lineage>
</organism>